<dbReference type="InParanoid" id="W0RJB6"/>
<evidence type="ECO:0000313" key="3">
    <source>
        <dbReference type="EMBL" id="AHG90425.1"/>
    </source>
</evidence>
<dbReference type="FunCoup" id="W0RJB6">
    <property type="interactions" value="175"/>
</dbReference>
<dbReference type="InterPro" id="IPR008135">
    <property type="entry name" value="Competence-induced_CinA"/>
</dbReference>
<dbReference type="KEGG" id="gba:J421_2888"/>
<dbReference type="Gene3D" id="3.90.950.20">
    <property type="entry name" value="CinA-like"/>
    <property type="match status" value="1"/>
</dbReference>
<dbReference type="RefSeq" id="WP_025411894.1">
    <property type="nucleotide sequence ID" value="NZ_CP007128.1"/>
</dbReference>
<sequence length="424" mass="44536">MRVEIVTIGDELLLGFTVDTNGAHIARELAAVGVEVVRRTSVGDEASEIAGAVRDALERTGAVITTGGLGPTADDMTKPSIARLFGRELHVDETLLAQLAERWRKRFGTELPASNRQQVAIPDGARVLTNRHGSAPGIWLEDERRRWVAMLPGVPREMRGMLADELLPLVRERAAMPNESPRVVRSRTVRTTAIAESAIADRLGEIARGVDGLALAYLPGPDGVDLRLTSRGLDATAADAALTHGAERLRERVGRHAYGEDAADLAAVVLDACRAAGLTIAVAESCTGGLLGARLTAIAGSSDVVVGGVIAYSNDVKVRQLGVDPDALAEHGAVSEAVVRQMARGVRERLGASIGVGITGVAGPGGGSPEKPVGTVWLAVDLAGAEPAVHRGAFIGDRAEIRYRAAQHALEMVRRLVAGASRPR</sequence>
<dbReference type="eggNOG" id="COG1058">
    <property type="taxonomic scope" value="Bacteria"/>
</dbReference>
<dbReference type="Pfam" id="PF00994">
    <property type="entry name" value="MoCF_biosynth"/>
    <property type="match status" value="1"/>
</dbReference>
<evidence type="ECO:0000259" key="2">
    <source>
        <dbReference type="SMART" id="SM00852"/>
    </source>
</evidence>
<dbReference type="NCBIfam" id="NF001813">
    <property type="entry name" value="PRK00549.1"/>
    <property type="match status" value="1"/>
</dbReference>
<dbReference type="NCBIfam" id="TIGR00199">
    <property type="entry name" value="PncC_domain"/>
    <property type="match status" value="1"/>
</dbReference>
<dbReference type="CDD" id="cd00885">
    <property type="entry name" value="cinA"/>
    <property type="match status" value="1"/>
</dbReference>
<dbReference type="Gene3D" id="3.40.980.10">
    <property type="entry name" value="MoaB/Mog-like domain"/>
    <property type="match status" value="1"/>
</dbReference>
<dbReference type="InterPro" id="IPR001453">
    <property type="entry name" value="MoaB/Mog_dom"/>
</dbReference>
<dbReference type="Gene3D" id="3.30.70.2860">
    <property type="match status" value="1"/>
</dbReference>
<dbReference type="PATRIC" id="fig|861299.3.peg.2939"/>
<reference evidence="3 4" key="1">
    <citation type="journal article" date="2014" name="Genome Announc.">
        <title>Genome Sequence and Methylome of Soil Bacterium Gemmatirosa kalamazoonensis KBS708T, a Member of the Rarely Cultivated Gemmatimonadetes Phylum.</title>
        <authorList>
            <person name="Debruyn J.M."/>
            <person name="Radosevich M."/>
            <person name="Wommack K.E."/>
            <person name="Polson S.W."/>
            <person name="Hauser L.J."/>
            <person name="Fawaz M.N."/>
            <person name="Korlach J."/>
            <person name="Tsai Y.C."/>
        </authorList>
    </citation>
    <scope>NUCLEOTIDE SEQUENCE [LARGE SCALE GENOMIC DNA]</scope>
    <source>
        <strain evidence="3 4">KBS708</strain>
    </source>
</reference>
<organism evidence="3 4">
    <name type="scientific">Gemmatirosa kalamazoonensis</name>
    <dbReference type="NCBI Taxonomy" id="861299"/>
    <lineage>
        <taxon>Bacteria</taxon>
        <taxon>Pseudomonadati</taxon>
        <taxon>Gemmatimonadota</taxon>
        <taxon>Gemmatimonadia</taxon>
        <taxon>Gemmatimonadales</taxon>
        <taxon>Gemmatimonadaceae</taxon>
        <taxon>Gemmatirosa</taxon>
    </lineage>
</organism>
<dbReference type="InterPro" id="IPR050101">
    <property type="entry name" value="CinA"/>
</dbReference>
<dbReference type="InterPro" id="IPR041424">
    <property type="entry name" value="CinA_KH"/>
</dbReference>
<dbReference type="PANTHER" id="PTHR13939:SF0">
    <property type="entry name" value="NMN AMIDOHYDROLASE-LIKE PROTEIN YFAY"/>
    <property type="match status" value="1"/>
</dbReference>
<comment type="similarity">
    <text evidence="1">Belongs to the CinA family.</text>
</comment>
<dbReference type="SMART" id="SM00852">
    <property type="entry name" value="MoCF_biosynth"/>
    <property type="match status" value="1"/>
</dbReference>
<dbReference type="Pfam" id="PF02464">
    <property type="entry name" value="CinA"/>
    <property type="match status" value="1"/>
</dbReference>
<dbReference type="Pfam" id="PF18146">
    <property type="entry name" value="CinA_KH"/>
    <property type="match status" value="1"/>
</dbReference>
<dbReference type="SUPFAM" id="SSF53218">
    <property type="entry name" value="Molybdenum cofactor biosynthesis proteins"/>
    <property type="match status" value="1"/>
</dbReference>
<dbReference type="eggNOG" id="COG1546">
    <property type="taxonomic scope" value="Bacteria"/>
</dbReference>
<keyword evidence="4" id="KW-1185">Reference proteome</keyword>
<dbReference type="AlphaFoldDB" id="W0RJB6"/>
<dbReference type="PANTHER" id="PTHR13939">
    <property type="entry name" value="NICOTINAMIDE-NUCLEOTIDE AMIDOHYDROLASE PNCC"/>
    <property type="match status" value="1"/>
</dbReference>
<name>W0RJB6_9BACT</name>
<dbReference type="PIRSF" id="PIRSF006728">
    <property type="entry name" value="CinA"/>
    <property type="match status" value="1"/>
</dbReference>
<evidence type="ECO:0000256" key="1">
    <source>
        <dbReference type="HAMAP-Rule" id="MF_00226"/>
    </source>
</evidence>
<proteinExistence type="inferred from homology"/>
<dbReference type="HOGENOM" id="CLU_030805_9_3_0"/>
<evidence type="ECO:0000313" key="4">
    <source>
        <dbReference type="Proteomes" id="UP000019151"/>
    </source>
</evidence>
<dbReference type="InterPro" id="IPR036425">
    <property type="entry name" value="MoaB/Mog-like_dom_sf"/>
</dbReference>
<feature type="domain" description="MoaB/Mog" evidence="2">
    <location>
        <begin position="4"/>
        <end position="173"/>
    </location>
</feature>
<accession>W0RJB6</accession>
<dbReference type="InterPro" id="IPR036653">
    <property type="entry name" value="CinA-like_C"/>
</dbReference>
<dbReference type="SUPFAM" id="SSF142433">
    <property type="entry name" value="CinA-like"/>
    <property type="match status" value="1"/>
</dbReference>
<dbReference type="InterPro" id="IPR008136">
    <property type="entry name" value="CinA_C"/>
</dbReference>
<dbReference type="OrthoDB" id="9801454at2"/>
<dbReference type="EMBL" id="CP007128">
    <property type="protein sequence ID" value="AHG90425.1"/>
    <property type="molecule type" value="Genomic_DNA"/>
</dbReference>
<dbReference type="NCBIfam" id="TIGR00200">
    <property type="entry name" value="cinA_nterm"/>
    <property type="match status" value="1"/>
</dbReference>
<dbReference type="HAMAP" id="MF_00226_B">
    <property type="entry name" value="CinA_B"/>
    <property type="match status" value="1"/>
</dbReference>
<gene>
    <name evidence="3" type="ORF">J421_2888</name>
</gene>
<dbReference type="Proteomes" id="UP000019151">
    <property type="component" value="Chromosome"/>
</dbReference>
<protein>
    <recommendedName>
        <fullName evidence="1">CinA-like protein</fullName>
    </recommendedName>
</protein>
<dbReference type="STRING" id="861299.J421_2888"/>